<dbReference type="InterPro" id="IPR012967">
    <property type="entry name" value="COMT_dimerisation"/>
</dbReference>
<keyword evidence="2" id="KW-0808">Transferase</keyword>
<sequence>MTSETSDHQAATAALAGLVDLATPFAVRTAVALRLPELVRDGHTTTAALAKACGADPDALARLLRHLVAVGLFAEPAPGEHALTAVSRALLDERNALLRSWLDADGPGLKMDLAYGGMLHSVRTGESGYGVLHGTGFWTDYRADERLRLFFGATMAGFAWQTGPEVAARADWAGVSTVLDVGGGTGALLAAVLDAHPHLTGAVLDLPEVRPEAEEFLARLGGRAKFVGGSFLDPVPTGYEVLIVSRVLTDWPDADATRILQRCADALPEGGRVLVVEVLAGDEHAKNNSSFDLQSLTLLGGRERRPEDFDGLAAAAGLVRRERTDGDNGLVVLVYGRE</sequence>
<dbReference type="Gene3D" id="1.10.287.1350">
    <property type="match status" value="1"/>
</dbReference>
<name>A0ABS5ASG3_9PSEU</name>
<dbReference type="SUPFAM" id="SSF53335">
    <property type="entry name" value="S-adenosyl-L-methionine-dependent methyltransferases"/>
    <property type="match status" value="1"/>
</dbReference>
<protein>
    <submittedName>
        <fullName evidence="6">SAM-dependent methyltransferase</fullName>
    </submittedName>
</protein>
<evidence type="ECO:0000256" key="3">
    <source>
        <dbReference type="ARBA" id="ARBA00022691"/>
    </source>
</evidence>
<proteinExistence type="predicted"/>
<dbReference type="InterPro" id="IPR016461">
    <property type="entry name" value="COMT-like"/>
</dbReference>
<dbReference type="PANTHER" id="PTHR43712:SF2">
    <property type="entry name" value="O-METHYLTRANSFERASE CICE"/>
    <property type="match status" value="1"/>
</dbReference>
<gene>
    <name evidence="6" type="ORF">JOF53_008380</name>
</gene>
<feature type="domain" description="O-methyltransferase C-terminal" evidence="4">
    <location>
        <begin position="121"/>
        <end position="317"/>
    </location>
</feature>
<dbReference type="CDD" id="cd02440">
    <property type="entry name" value="AdoMet_MTases"/>
    <property type="match status" value="1"/>
</dbReference>
<dbReference type="PANTHER" id="PTHR43712">
    <property type="entry name" value="PUTATIVE (AFU_ORTHOLOGUE AFUA_4G14580)-RELATED"/>
    <property type="match status" value="1"/>
</dbReference>
<dbReference type="InterPro" id="IPR001077">
    <property type="entry name" value="COMT_C"/>
</dbReference>
<keyword evidence="7" id="KW-1185">Reference proteome</keyword>
<dbReference type="PIRSF" id="PIRSF005739">
    <property type="entry name" value="O-mtase"/>
    <property type="match status" value="1"/>
</dbReference>
<dbReference type="PROSITE" id="PS51683">
    <property type="entry name" value="SAM_OMT_II"/>
    <property type="match status" value="1"/>
</dbReference>
<dbReference type="SUPFAM" id="SSF46785">
    <property type="entry name" value="Winged helix' DNA-binding domain"/>
    <property type="match status" value="1"/>
</dbReference>
<keyword evidence="1 6" id="KW-0489">Methyltransferase</keyword>
<accession>A0ABS5ASG3</accession>
<dbReference type="GO" id="GO:0032259">
    <property type="term" value="P:methylation"/>
    <property type="evidence" value="ECO:0007669"/>
    <property type="project" value="UniProtKB-KW"/>
</dbReference>
<dbReference type="InterPro" id="IPR029063">
    <property type="entry name" value="SAM-dependent_MTases_sf"/>
</dbReference>
<dbReference type="Gene3D" id="1.10.10.10">
    <property type="entry name" value="Winged helix-like DNA-binding domain superfamily/Winged helix DNA-binding domain"/>
    <property type="match status" value="1"/>
</dbReference>
<evidence type="ECO:0000256" key="1">
    <source>
        <dbReference type="ARBA" id="ARBA00022603"/>
    </source>
</evidence>
<evidence type="ECO:0000313" key="6">
    <source>
        <dbReference type="EMBL" id="MBP2479508.1"/>
    </source>
</evidence>
<dbReference type="Proteomes" id="UP001519363">
    <property type="component" value="Unassembled WGS sequence"/>
</dbReference>
<dbReference type="Gene3D" id="3.40.50.150">
    <property type="entry name" value="Vaccinia Virus protein VP39"/>
    <property type="match status" value="1"/>
</dbReference>
<dbReference type="InterPro" id="IPR036390">
    <property type="entry name" value="WH_DNA-bd_sf"/>
</dbReference>
<evidence type="ECO:0000259" key="5">
    <source>
        <dbReference type="Pfam" id="PF08100"/>
    </source>
</evidence>
<evidence type="ECO:0000256" key="2">
    <source>
        <dbReference type="ARBA" id="ARBA00022679"/>
    </source>
</evidence>
<dbReference type="GO" id="GO:0008168">
    <property type="term" value="F:methyltransferase activity"/>
    <property type="evidence" value="ECO:0007669"/>
    <property type="project" value="UniProtKB-KW"/>
</dbReference>
<dbReference type="Pfam" id="PF00891">
    <property type="entry name" value="Methyltransf_2"/>
    <property type="match status" value="1"/>
</dbReference>
<reference evidence="6 7" key="1">
    <citation type="submission" date="2021-03" db="EMBL/GenBank/DDBJ databases">
        <title>Sequencing the genomes of 1000 actinobacteria strains.</title>
        <authorList>
            <person name="Klenk H.-P."/>
        </authorList>
    </citation>
    <scope>NUCLEOTIDE SEQUENCE [LARGE SCALE GENOMIC DNA]</scope>
    <source>
        <strain evidence="6 7">DSM 44580</strain>
    </source>
</reference>
<keyword evidence="3" id="KW-0949">S-adenosyl-L-methionine</keyword>
<dbReference type="Pfam" id="PF08100">
    <property type="entry name" value="Dimerisation"/>
    <property type="match status" value="1"/>
</dbReference>
<dbReference type="EMBL" id="JAGIOO010000001">
    <property type="protein sequence ID" value="MBP2479508.1"/>
    <property type="molecule type" value="Genomic_DNA"/>
</dbReference>
<organism evidence="6 7">
    <name type="scientific">Crossiella equi</name>
    <dbReference type="NCBI Taxonomy" id="130796"/>
    <lineage>
        <taxon>Bacteria</taxon>
        <taxon>Bacillati</taxon>
        <taxon>Actinomycetota</taxon>
        <taxon>Actinomycetes</taxon>
        <taxon>Pseudonocardiales</taxon>
        <taxon>Pseudonocardiaceae</taxon>
        <taxon>Crossiella</taxon>
    </lineage>
</organism>
<evidence type="ECO:0000259" key="4">
    <source>
        <dbReference type="Pfam" id="PF00891"/>
    </source>
</evidence>
<comment type="caution">
    <text evidence="6">The sequence shown here is derived from an EMBL/GenBank/DDBJ whole genome shotgun (WGS) entry which is preliminary data.</text>
</comment>
<evidence type="ECO:0000313" key="7">
    <source>
        <dbReference type="Proteomes" id="UP001519363"/>
    </source>
</evidence>
<dbReference type="RefSeq" id="WP_249044262.1">
    <property type="nucleotide sequence ID" value="NZ_JAGIOO010000001.1"/>
</dbReference>
<feature type="domain" description="O-methyltransferase dimerisation" evidence="5">
    <location>
        <begin position="22"/>
        <end position="91"/>
    </location>
</feature>
<dbReference type="InterPro" id="IPR036388">
    <property type="entry name" value="WH-like_DNA-bd_sf"/>
</dbReference>